<gene>
    <name evidence="1" type="ORF">M9H77_12584</name>
</gene>
<dbReference type="EMBL" id="CM044703">
    <property type="protein sequence ID" value="KAI5672220.1"/>
    <property type="molecule type" value="Genomic_DNA"/>
</dbReference>
<name>A0ACC0BHU2_CATRO</name>
<evidence type="ECO:0000313" key="1">
    <source>
        <dbReference type="EMBL" id="KAI5672220.1"/>
    </source>
</evidence>
<reference evidence="2" key="1">
    <citation type="journal article" date="2023" name="Nat. Plants">
        <title>Single-cell RNA sequencing provides a high-resolution roadmap for understanding the multicellular compartmentation of specialized metabolism.</title>
        <authorList>
            <person name="Sun S."/>
            <person name="Shen X."/>
            <person name="Li Y."/>
            <person name="Li Y."/>
            <person name="Wang S."/>
            <person name="Li R."/>
            <person name="Zhang H."/>
            <person name="Shen G."/>
            <person name="Guo B."/>
            <person name="Wei J."/>
            <person name="Xu J."/>
            <person name="St-Pierre B."/>
            <person name="Chen S."/>
            <person name="Sun C."/>
        </authorList>
    </citation>
    <scope>NUCLEOTIDE SEQUENCE [LARGE SCALE GENOMIC DNA]</scope>
</reference>
<sequence>MLCGRGYFLAGWVRRGSPARVAKGGLVGTPKTHYLLVYMLFEVLKNRTFVQCALEFRLVLSMGCGNLYPMTLVKGSGLCSLRLSWLSHLRKIKENGVKEKDDFIPLWKESWPRQSLPMSGEVFLLLDPTFYKKCDGGFEMDAWQKKYSRYHHVMSSPGMSKFGLITGLGSLLYARPIDLFFSLRLVQEIGIVLPSHIFGLRCGSYVLPQKVHGQLSGDSVTLSSDRCHWRPPDSRKFKLNVDAAWNVDSLCAGGLIRNQQGQV</sequence>
<evidence type="ECO:0000313" key="2">
    <source>
        <dbReference type="Proteomes" id="UP001060085"/>
    </source>
</evidence>
<keyword evidence="2" id="KW-1185">Reference proteome</keyword>
<comment type="caution">
    <text evidence="1">The sequence shown here is derived from an EMBL/GenBank/DDBJ whole genome shotgun (WGS) entry which is preliminary data.</text>
</comment>
<protein>
    <submittedName>
        <fullName evidence="1">Uncharacterized protein</fullName>
    </submittedName>
</protein>
<organism evidence="1 2">
    <name type="scientific">Catharanthus roseus</name>
    <name type="common">Madagascar periwinkle</name>
    <name type="synonym">Vinca rosea</name>
    <dbReference type="NCBI Taxonomy" id="4058"/>
    <lineage>
        <taxon>Eukaryota</taxon>
        <taxon>Viridiplantae</taxon>
        <taxon>Streptophyta</taxon>
        <taxon>Embryophyta</taxon>
        <taxon>Tracheophyta</taxon>
        <taxon>Spermatophyta</taxon>
        <taxon>Magnoliopsida</taxon>
        <taxon>eudicotyledons</taxon>
        <taxon>Gunneridae</taxon>
        <taxon>Pentapetalae</taxon>
        <taxon>asterids</taxon>
        <taxon>lamiids</taxon>
        <taxon>Gentianales</taxon>
        <taxon>Apocynaceae</taxon>
        <taxon>Rauvolfioideae</taxon>
        <taxon>Vinceae</taxon>
        <taxon>Catharanthinae</taxon>
        <taxon>Catharanthus</taxon>
    </lineage>
</organism>
<dbReference type="Proteomes" id="UP001060085">
    <property type="component" value="Linkage Group LG03"/>
</dbReference>
<proteinExistence type="predicted"/>
<accession>A0ACC0BHU2</accession>